<name>A0A1G8EP98_ANETH</name>
<dbReference type="AlphaFoldDB" id="A0A1G8EP98"/>
<dbReference type="OrthoDB" id="2909485at2"/>
<organism evidence="2 3">
    <name type="scientific">Aneurinibacillus thermoaerophilus</name>
    <dbReference type="NCBI Taxonomy" id="143495"/>
    <lineage>
        <taxon>Bacteria</taxon>
        <taxon>Bacillati</taxon>
        <taxon>Bacillota</taxon>
        <taxon>Bacilli</taxon>
        <taxon>Bacillales</taxon>
        <taxon>Paenibacillaceae</taxon>
        <taxon>Aneurinibacillus group</taxon>
        <taxon>Aneurinibacillus</taxon>
    </lineage>
</organism>
<evidence type="ECO:0000313" key="3">
    <source>
        <dbReference type="Proteomes" id="UP000198956"/>
    </source>
</evidence>
<sequence length="233" mass="25525">MKKGKVLLSTVALALSVSALTPSISFASNETSAVEQSVSVAQSDITLEQLFSSYQIADQKQEGKIREIAYKKNDEIHNVIFNGEDGTVRIDGKVQPDFSFEFDEEKARQNASTSGQSTQSTTYAAPPMSGYTYVDTLSGHTQEAKDAAALAASLATLIPGVGITAKAAAVLTSYVVTSRIPSAYYTYDLYEKGFMTTNWYQYSTIRMYYDYAHKQPMGQSWTTSPQHIDLPNS</sequence>
<evidence type="ECO:0000256" key="1">
    <source>
        <dbReference type="SAM" id="SignalP"/>
    </source>
</evidence>
<dbReference type="RefSeq" id="WP_091261320.1">
    <property type="nucleotide sequence ID" value="NZ_FNDE01000046.1"/>
</dbReference>
<accession>A0A1G8EP98</accession>
<gene>
    <name evidence="2" type="ORF">SAMN04489735_104635</name>
</gene>
<dbReference type="EMBL" id="FNDE01000046">
    <property type="protein sequence ID" value="SDH71733.1"/>
    <property type="molecule type" value="Genomic_DNA"/>
</dbReference>
<evidence type="ECO:0000313" key="2">
    <source>
        <dbReference type="EMBL" id="SDH71733.1"/>
    </source>
</evidence>
<proteinExistence type="predicted"/>
<protein>
    <submittedName>
        <fullName evidence="2">Uncharacterized protein</fullName>
    </submittedName>
</protein>
<dbReference type="Proteomes" id="UP000198956">
    <property type="component" value="Unassembled WGS sequence"/>
</dbReference>
<feature type="signal peptide" evidence="1">
    <location>
        <begin position="1"/>
        <end position="27"/>
    </location>
</feature>
<feature type="chain" id="PRO_5011764282" evidence="1">
    <location>
        <begin position="28"/>
        <end position="233"/>
    </location>
</feature>
<reference evidence="2 3" key="1">
    <citation type="submission" date="2016-10" db="EMBL/GenBank/DDBJ databases">
        <authorList>
            <person name="de Groot N.N."/>
        </authorList>
    </citation>
    <scope>NUCLEOTIDE SEQUENCE [LARGE SCALE GENOMIC DNA]</scope>
    <source>
        <strain evidence="2 3">L 420-91</strain>
    </source>
</reference>
<keyword evidence="1" id="KW-0732">Signal</keyword>